<comment type="caution">
    <text evidence="1">The sequence shown here is derived from an EMBL/GenBank/DDBJ whole genome shotgun (WGS) entry which is preliminary data.</text>
</comment>
<keyword evidence="3" id="KW-1185">Reference proteome</keyword>
<gene>
    <name evidence="2" type="ORF">HINF_LOCUS23598</name>
    <name evidence="1" type="ORF">HINF_LOCUS44976</name>
</gene>
<reference evidence="2 3" key="2">
    <citation type="submission" date="2024-07" db="EMBL/GenBank/DDBJ databases">
        <authorList>
            <person name="Akdeniz Z."/>
        </authorList>
    </citation>
    <scope>NUCLEOTIDE SEQUENCE [LARGE SCALE GENOMIC DNA]</scope>
</reference>
<organism evidence="1">
    <name type="scientific">Hexamita inflata</name>
    <dbReference type="NCBI Taxonomy" id="28002"/>
    <lineage>
        <taxon>Eukaryota</taxon>
        <taxon>Metamonada</taxon>
        <taxon>Diplomonadida</taxon>
        <taxon>Hexamitidae</taxon>
        <taxon>Hexamitinae</taxon>
        <taxon>Hexamita</taxon>
    </lineage>
</organism>
<evidence type="ECO:0000313" key="2">
    <source>
        <dbReference type="EMBL" id="CAL6013041.1"/>
    </source>
</evidence>
<evidence type="ECO:0000313" key="1">
    <source>
        <dbReference type="EMBL" id="CAI9957331.1"/>
    </source>
</evidence>
<dbReference type="AlphaFoldDB" id="A0AA86QDT5"/>
<proteinExistence type="predicted"/>
<sequence length="285" mass="33160">MLLLEISKQVAFSSLPNPQLVKYHMDKCIFLSKSVFYKYSCSVDNFQLTVTDFVSSIEYPDLSQKISVHKARVPRILQRPLVAQSSVSFYTQDADFNLVSVDFETSMFKLQVSADIQSVGARVTYCYSNEEEYYKTKQHRFQKLKNSCVRQMLTTSGSFYLRKLYNIIHVEKLNGFRVEYLKNTSLPDYFILTEESILLFGRETAVFWAKNESVQKISVLNQKQFIKEMTKINRFDAEHVLDAEWKIISLEEFIRRGRDTGDAGAKQMIKRMFVVLAAAFVWAKN</sequence>
<dbReference type="Proteomes" id="UP001642409">
    <property type="component" value="Unassembled WGS sequence"/>
</dbReference>
<dbReference type="EMBL" id="CAXDID020000067">
    <property type="protein sequence ID" value="CAL6013041.1"/>
    <property type="molecule type" value="Genomic_DNA"/>
</dbReference>
<dbReference type="EMBL" id="CATOUU010000884">
    <property type="protein sequence ID" value="CAI9957331.1"/>
    <property type="molecule type" value="Genomic_DNA"/>
</dbReference>
<accession>A0AA86QDT5</accession>
<reference evidence="1" key="1">
    <citation type="submission" date="2023-06" db="EMBL/GenBank/DDBJ databases">
        <authorList>
            <person name="Kurt Z."/>
        </authorList>
    </citation>
    <scope>NUCLEOTIDE SEQUENCE</scope>
</reference>
<protein>
    <submittedName>
        <fullName evidence="2">Hypothetical_protein</fullName>
    </submittedName>
</protein>
<evidence type="ECO:0000313" key="3">
    <source>
        <dbReference type="Proteomes" id="UP001642409"/>
    </source>
</evidence>
<name>A0AA86QDT5_9EUKA</name>